<feature type="binding site" evidence="7">
    <location>
        <position position="198"/>
    </location>
    <ligand>
        <name>L-glutamine</name>
        <dbReference type="ChEBI" id="CHEBI:58359"/>
    </ligand>
</feature>
<dbReference type="GO" id="GO:0008795">
    <property type="term" value="F:NAD+ synthase activity"/>
    <property type="evidence" value="ECO:0007669"/>
    <property type="project" value="UniProtKB-UniRule"/>
</dbReference>
<evidence type="ECO:0000256" key="4">
    <source>
        <dbReference type="ARBA" id="ARBA00022741"/>
    </source>
</evidence>
<evidence type="ECO:0000256" key="8">
    <source>
        <dbReference type="PIRNR" id="PIRNR006630"/>
    </source>
</evidence>
<dbReference type="GO" id="GO:0005737">
    <property type="term" value="C:cytoplasm"/>
    <property type="evidence" value="ECO:0007669"/>
    <property type="project" value="InterPro"/>
</dbReference>
<dbReference type="InterPro" id="IPR041856">
    <property type="entry name" value="NAD+_synth_C"/>
</dbReference>
<dbReference type="GO" id="GO:0005524">
    <property type="term" value="F:ATP binding"/>
    <property type="evidence" value="ECO:0007669"/>
    <property type="project" value="UniProtKB-UniRule"/>
</dbReference>
<feature type="binding site" evidence="7">
    <location>
        <position position="204"/>
    </location>
    <ligand>
        <name>L-glutamine</name>
        <dbReference type="ChEBI" id="CHEBI:58359"/>
    </ligand>
</feature>
<protein>
    <recommendedName>
        <fullName evidence="7 8">Glutamine-dependent NAD(+) synthetase</fullName>
        <ecNumber evidence="7 8">6.3.5.1</ecNumber>
    </recommendedName>
    <alternativeName>
        <fullName evidence="7 8">NAD(+) synthase [glutamine-hydrolyzing]</fullName>
    </alternativeName>
</protein>
<dbReference type="SUPFAM" id="SSF56317">
    <property type="entry name" value="Carbon-nitrogen hydrolase"/>
    <property type="match status" value="1"/>
</dbReference>
<dbReference type="EC" id="6.3.5.1" evidence="7 8"/>
<dbReference type="SUPFAM" id="SSF52402">
    <property type="entry name" value="Adenine nucleotide alpha hydrolases-like"/>
    <property type="match status" value="1"/>
</dbReference>
<accession>R7RU87</accession>
<dbReference type="HOGENOM" id="CLU_025662_0_0_9"/>
<comment type="similarity">
    <text evidence="2 7 8">In the C-terminal section; belongs to the NAD synthetase family.</text>
</comment>
<keyword evidence="12" id="KW-1185">Reference proteome</keyword>
<comment type="pathway">
    <text evidence="1 7 8">Cofactor biosynthesis; NAD(+) biosynthesis; NAD(+) from deamido-NAD(+) (L-Gln route): step 1/1.</text>
</comment>
<feature type="binding site" evidence="7">
    <location>
        <begin position="477"/>
        <end position="480"/>
    </location>
    <ligand>
        <name>deamido-NAD(+)</name>
        <dbReference type="ChEBI" id="CHEBI:58437"/>
        <note>ligand shared between two neighboring subunits</note>
    </ligand>
</feature>
<dbReference type="PANTHER" id="PTHR23090">
    <property type="entry name" value="NH 3 /GLUTAMINE-DEPENDENT NAD + SYNTHETASE"/>
    <property type="match status" value="1"/>
</dbReference>
<dbReference type="CDD" id="cd00553">
    <property type="entry name" value="NAD_synthase"/>
    <property type="match status" value="1"/>
</dbReference>
<feature type="binding site" evidence="7">
    <location>
        <begin position="357"/>
        <end position="364"/>
    </location>
    <ligand>
        <name>ATP</name>
        <dbReference type="ChEBI" id="CHEBI:30616"/>
    </ligand>
</feature>
<feature type="active site" description="Proton acceptor; for glutaminase activity" evidence="7">
    <location>
        <position position="47"/>
    </location>
</feature>
<feature type="binding site" evidence="7">
    <location>
        <position position="605"/>
    </location>
    <ligand>
        <name>deamido-NAD(+)</name>
        <dbReference type="ChEBI" id="CHEBI:58437"/>
        <note>ligand shared between two neighboring subunits</note>
    </ligand>
</feature>
<feature type="binding site" evidence="7">
    <location>
        <position position="472"/>
    </location>
    <ligand>
        <name>deamido-NAD(+)</name>
        <dbReference type="ChEBI" id="CHEBI:58437"/>
        <note>ligand shared between two neighboring subunits</note>
    </ligand>
</feature>
<dbReference type="PROSITE" id="PS50263">
    <property type="entry name" value="CN_HYDROLASE"/>
    <property type="match status" value="1"/>
</dbReference>
<keyword evidence="11" id="KW-0808">Transferase</keyword>
<keyword evidence="3 7" id="KW-0436">Ligase</keyword>
<feature type="binding site" evidence="7">
    <location>
        <position position="122"/>
    </location>
    <ligand>
        <name>L-glutamine</name>
        <dbReference type="ChEBI" id="CHEBI:58359"/>
    </ligand>
</feature>
<feature type="active site" description="For glutaminase activity" evidence="7">
    <location>
        <position position="116"/>
    </location>
</feature>
<feature type="binding site" evidence="7">
    <location>
        <position position="443"/>
    </location>
    <ligand>
        <name>deamido-NAD(+)</name>
        <dbReference type="ChEBI" id="CHEBI:58437"/>
        <note>ligand shared between two neighboring subunits</note>
    </ligand>
</feature>
<dbReference type="eggNOG" id="COG0388">
    <property type="taxonomic scope" value="Bacteria"/>
</dbReference>
<keyword evidence="5 7" id="KW-0067">ATP-binding</keyword>
<dbReference type="InterPro" id="IPR003694">
    <property type="entry name" value="NAD_synthase"/>
</dbReference>
<feature type="active site" description="Nucleophile; for glutaminase activity" evidence="7">
    <location>
        <position position="171"/>
    </location>
</feature>
<dbReference type="RefSeq" id="WP_018664178.1">
    <property type="nucleotide sequence ID" value="NZ_HF952022.1"/>
</dbReference>
<dbReference type="Proteomes" id="UP000014923">
    <property type="component" value="Unassembled WGS sequence"/>
</dbReference>
<feature type="domain" description="CN hydrolase" evidence="10">
    <location>
        <begin position="7"/>
        <end position="271"/>
    </location>
</feature>
<dbReference type="UniPathway" id="UPA00253">
    <property type="reaction ID" value="UER00334"/>
</dbReference>
<name>R7RU87_9CLOT</name>
<dbReference type="InterPro" id="IPR036526">
    <property type="entry name" value="C-N_Hydrolase_sf"/>
</dbReference>
<reference evidence="11" key="1">
    <citation type="submission" date="2013-03" db="EMBL/GenBank/DDBJ databases">
        <title>Draft genome sequence of the hydrogen-ethanol-producing anaerobic alkalithermophilic Caloramator celere.</title>
        <authorList>
            <person name="Ciranna A."/>
            <person name="Larjo A."/>
            <person name="Kivisto A."/>
            <person name="Santala V."/>
            <person name="Roos C."/>
            <person name="Karp M."/>
        </authorList>
    </citation>
    <scope>NUCLEOTIDE SEQUENCE [LARGE SCALE GENOMIC DNA]</scope>
    <source>
        <strain evidence="11">DSM 8682</strain>
    </source>
</reference>
<dbReference type="HAMAP" id="MF_02090">
    <property type="entry name" value="NadE_glutamine_dep"/>
    <property type="match status" value="1"/>
</dbReference>
<dbReference type="OrthoDB" id="9803818at2"/>
<comment type="catalytic activity">
    <reaction evidence="7 8">
        <text>deamido-NAD(+) + L-glutamine + ATP + H2O = L-glutamate + AMP + diphosphate + NAD(+) + H(+)</text>
        <dbReference type="Rhea" id="RHEA:24384"/>
        <dbReference type="ChEBI" id="CHEBI:15377"/>
        <dbReference type="ChEBI" id="CHEBI:15378"/>
        <dbReference type="ChEBI" id="CHEBI:29985"/>
        <dbReference type="ChEBI" id="CHEBI:30616"/>
        <dbReference type="ChEBI" id="CHEBI:33019"/>
        <dbReference type="ChEBI" id="CHEBI:57540"/>
        <dbReference type="ChEBI" id="CHEBI:58359"/>
        <dbReference type="ChEBI" id="CHEBI:58437"/>
        <dbReference type="ChEBI" id="CHEBI:456215"/>
        <dbReference type="EC" id="6.3.5.1"/>
    </reaction>
</comment>
<dbReference type="Gene3D" id="3.40.50.620">
    <property type="entry name" value="HUPs"/>
    <property type="match status" value="1"/>
</dbReference>
<dbReference type="CDD" id="cd07570">
    <property type="entry name" value="GAT_Gln-NAD-synth"/>
    <property type="match status" value="1"/>
</dbReference>
<evidence type="ECO:0000313" key="12">
    <source>
        <dbReference type="Proteomes" id="UP000014923"/>
    </source>
</evidence>
<comment type="caution">
    <text evidence="11">The sequence shown here is derived from an EMBL/GenBank/DDBJ whole genome shotgun (WGS) entry which is preliminary data.</text>
</comment>
<dbReference type="InterPro" id="IPR022310">
    <property type="entry name" value="NAD/GMP_synthase"/>
</dbReference>
<comment type="similarity">
    <text evidence="9">Belongs to the NAD synthetase family.</text>
</comment>
<evidence type="ECO:0000256" key="7">
    <source>
        <dbReference type="HAMAP-Rule" id="MF_02090"/>
    </source>
</evidence>
<dbReference type="InterPro" id="IPR003010">
    <property type="entry name" value="C-N_Hydrolase"/>
</dbReference>
<dbReference type="Pfam" id="PF02540">
    <property type="entry name" value="NAD_synthase"/>
    <property type="match status" value="1"/>
</dbReference>
<dbReference type="NCBIfam" id="NF002730">
    <property type="entry name" value="PRK02628.1"/>
    <property type="match status" value="1"/>
</dbReference>
<dbReference type="EMBL" id="CAVN010000110">
    <property type="protein sequence ID" value="CDF58996.1"/>
    <property type="molecule type" value="Genomic_DNA"/>
</dbReference>
<dbReference type="AlphaFoldDB" id="R7RU87"/>
<dbReference type="Gene3D" id="1.10.10.1140">
    <property type="entry name" value="Glutamine-dependent NAD+ synthetase, C-terminal domain"/>
    <property type="match status" value="1"/>
</dbReference>
<dbReference type="GO" id="GO:0016740">
    <property type="term" value="F:transferase activity"/>
    <property type="evidence" value="ECO:0007669"/>
    <property type="project" value="UniProtKB-KW"/>
</dbReference>
<evidence type="ECO:0000256" key="1">
    <source>
        <dbReference type="ARBA" id="ARBA00005188"/>
    </source>
</evidence>
<keyword evidence="4 7" id="KW-0547">Nucleotide-binding</keyword>
<sequence length="638" mass="72043">MDNLGFIKVAASSPKLKVANPFYNAEEIKKIILEADKNLAKIIVFPELCITGYTCADLFLQKKLIDESYKALKELIDSTSNTDILCAVGMPIVLNHILLNCAVLFKSGKILAVIPKMYIPNYKEFYEKRWFTSGFEVSNIDEINILGQKVPFGNVIVQDKDLNVRIGVEICEDVWAPIPPSSFLCINGANIILNLSASNEVVAKSDYRRELIKGQSARCICGYVYASASVYESTTDLVFSGDLLICENGSLLNSSEKFKRESQIIYSYIDVDRINSERLVNKTFSDSLRVSNMTYKTVDIKFNNISLDNFDRIINPTPFIPSNKQEIDIRCEEIFNIQVTGLAKRIEHTGLNKAVIGISGGLDSTLALLVTYKTFKELKIPSENIIAITMPGFGTTDRTYTNAVNLIKSLGCTLKEINIKDACLQHFKDIGHDKDIHDLTYENTQARERTQILMDIANKIGGIVVGTGDLSELALGWCTYNGDHMSMYAVNSSIPKTLIKFLVNWYAEKTEDIKTKDILIDILETPISPELLPPDKEGKIKQKTEDAVGPYELHDFFIYYAIRYNMPSEKVLFLAEHAFKGKYDRDYIKKWQNVFYKRFFTQQFKRSCMPDGPKVGTVCFSPRGDLRMPSDADSSIWL</sequence>
<keyword evidence="11" id="KW-0315">Glutamine amidotransferase</keyword>
<evidence type="ECO:0000256" key="3">
    <source>
        <dbReference type="ARBA" id="ARBA00022598"/>
    </source>
</evidence>
<dbReference type="PANTHER" id="PTHR23090:SF9">
    <property type="entry name" value="GLUTAMINE-DEPENDENT NAD(+) SYNTHETASE"/>
    <property type="match status" value="1"/>
</dbReference>
<evidence type="ECO:0000259" key="10">
    <source>
        <dbReference type="PROSITE" id="PS50263"/>
    </source>
</evidence>
<evidence type="ECO:0000256" key="9">
    <source>
        <dbReference type="RuleBase" id="RU003811"/>
    </source>
</evidence>
<dbReference type="GO" id="GO:0004359">
    <property type="term" value="F:glutaminase activity"/>
    <property type="evidence" value="ECO:0007669"/>
    <property type="project" value="InterPro"/>
</dbReference>
<comment type="function">
    <text evidence="7">Catalyzes the ATP-dependent amidation of deamido-NAD to form NAD. Uses L-glutamine as a nitrogen source.</text>
</comment>
<feature type="binding site" evidence="7">
    <location>
        <position position="467"/>
    </location>
    <ligand>
        <name>ATP</name>
        <dbReference type="ChEBI" id="CHEBI:30616"/>
    </ligand>
</feature>
<dbReference type="GO" id="GO:0009435">
    <property type="term" value="P:NAD+ biosynthetic process"/>
    <property type="evidence" value="ECO:0007669"/>
    <property type="project" value="UniProtKB-UniRule"/>
</dbReference>
<dbReference type="Pfam" id="PF00795">
    <property type="entry name" value="CN_hydrolase"/>
    <property type="match status" value="1"/>
</dbReference>
<evidence type="ECO:0000256" key="2">
    <source>
        <dbReference type="ARBA" id="ARBA00007145"/>
    </source>
</evidence>
<gene>
    <name evidence="7" type="primary">nadE</name>
    <name evidence="11" type="ORF">TCEL_02064</name>
</gene>
<dbReference type="Gene3D" id="3.60.110.10">
    <property type="entry name" value="Carbon-nitrogen hydrolase"/>
    <property type="match status" value="1"/>
</dbReference>
<organism evidence="11 12">
    <name type="scientific">Thermobrachium celere DSM 8682</name>
    <dbReference type="NCBI Taxonomy" id="941824"/>
    <lineage>
        <taxon>Bacteria</taxon>
        <taxon>Bacillati</taxon>
        <taxon>Bacillota</taxon>
        <taxon>Clostridia</taxon>
        <taxon>Eubacteriales</taxon>
        <taxon>Clostridiaceae</taxon>
        <taxon>Thermobrachium</taxon>
    </lineage>
</organism>
<dbReference type="InterPro" id="IPR014445">
    <property type="entry name" value="Gln-dep_NAD_synthase"/>
</dbReference>
<dbReference type="GO" id="GO:0003952">
    <property type="term" value="F:NAD+ synthase (glutamine-hydrolyzing) activity"/>
    <property type="evidence" value="ECO:0007669"/>
    <property type="project" value="UniProtKB-UniRule"/>
</dbReference>
<evidence type="ECO:0000256" key="6">
    <source>
        <dbReference type="ARBA" id="ARBA00023027"/>
    </source>
</evidence>
<evidence type="ECO:0000313" key="11">
    <source>
        <dbReference type="EMBL" id="CDF58996.1"/>
    </source>
</evidence>
<keyword evidence="6 7" id="KW-0520">NAD</keyword>
<proteinExistence type="inferred from homology"/>
<dbReference type="InterPro" id="IPR014729">
    <property type="entry name" value="Rossmann-like_a/b/a_fold"/>
</dbReference>
<dbReference type="NCBIfam" id="TIGR00552">
    <property type="entry name" value="nadE"/>
    <property type="match status" value="1"/>
</dbReference>
<dbReference type="PIRSF" id="PIRSF006630">
    <property type="entry name" value="NADS_GAT"/>
    <property type="match status" value="1"/>
</dbReference>
<evidence type="ECO:0000256" key="5">
    <source>
        <dbReference type="ARBA" id="ARBA00022840"/>
    </source>
</evidence>
<dbReference type="eggNOG" id="COG0171">
    <property type="taxonomic scope" value="Bacteria"/>
</dbReference>